<dbReference type="CDD" id="cd23455">
    <property type="entry name" value="beta-trefoil_Ricin_RSA"/>
    <property type="match status" value="1"/>
</dbReference>
<evidence type="ECO:0000256" key="1">
    <source>
        <dbReference type="SAM" id="MobiDB-lite"/>
    </source>
</evidence>
<proteinExistence type="predicted"/>
<dbReference type="InterPro" id="IPR000772">
    <property type="entry name" value="Ricin_B_lectin"/>
</dbReference>
<comment type="caution">
    <text evidence="3">The sequence shown here is derived from an EMBL/GenBank/DDBJ whole genome shotgun (WGS) entry which is preliminary data.</text>
</comment>
<dbReference type="Proteomes" id="UP000663850">
    <property type="component" value="Unassembled WGS sequence"/>
</dbReference>
<evidence type="ECO:0000259" key="2">
    <source>
        <dbReference type="PROSITE" id="PS50919"/>
    </source>
</evidence>
<accession>A0A8H2XTT9</accession>
<dbReference type="AlphaFoldDB" id="A0A8H2XTT9"/>
<dbReference type="Gene3D" id="2.80.10.50">
    <property type="match status" value="2"/>
</dbReference>
<reference evidence="3" key="1">
    <citation type="submission" date="2021-01" db="EMBL/GenBank/DDBJ databases">
        <authorList>
            <person name="Kaushik A."/>
        </authorList>
    </citation>
    <scope>NUCLEOTIDE SEQUENCE</scope>
    <source>
        <strain evidence="3">Type strain: AG8-Rh-89/</strain>
    </source>
</reference>
<dbReference type="EMBL" id="CAJMWZ010001094">
    <property type="protein sequence ID" value="CAE6431394.1"/>
    <property type="molecule type" value="Genomic_DNA"/>
</dbReference>
<evidence type="ECO:0000313" key="3">
    <source>
        <dbReference type="EMBL" id="CAE6431394.1"/>
    </source>
</evidence>
<dbReference type="InterPro" id="IPR035992">
    <property type="entry name" value="Ricin_B-like_lectins"/>
</dbReference>
<dbReference type="PROSITE" id="PS50919">
    <property type="entry name" value="MIR"/>
    <property type="match status" value="1"/>
</dbReference>
<dbReference type="InterPro" id="IPR016093">
    <property type="entry name" value="MIR_motif"/>
</dbReference>
<gene>
    <name evidence="3" type="ORF">RDB_LOCUS19611</name>
</gene>
<organism evidence="3 4">
    <name type="scientific">Rhizoctonia solani</name>
    <dbReference type="NCBI Taxonomy" id="456999"/>
    <lineage>
        <taxon>Eukaryota</taxon>
        <taxon>Fungi</taxon>
        <taxon>Dikarya</taxon>
        <taxon>Basidiomycota</taxon>
        <taxon>Agaricomycotina</taxon>
        <taxon>Agaricomycetes</taxon>
        <taxon>Cantharellales</taxon>
        <taxon>Ceratobasidiaceae</taxon>
        <taxon>Rhizoctonia</taxon>
    </lineage>
</organism>
<feature type="domain" description="MIR" evidence="2">
    <location>
        <begin position="1"/>
        <end position="49"/>
    </location>
</feature>
<feature type="region of interest" description="Disordered" evidence="1">
    <location>
        <begin position="135"/>
        <end position="162"/>
    </location>
</feature>
<name>A0A8H2XTT9_9AGAM</name>
<evidence type="ECO:0000313" key="4">
    <source>
        <dbReference type="Proteomes" id="UP000663850"/>
    </source>
</evidence>
<protein>
    <recommendedName>
        <fullName evidence="2">MIR domain-containing protein</fullName>
    </recommendedName>
</protein>
<feature type="compositionally biased region" description="Pro residues" evidence="1">
    <location>
        <begin position="140"/>
        <end position="158"/>
    </location>
</feature>
<dbReference type="Pfam" id="PF14200">
    <property type="entry name" value="RicinB_lectin_2"/>
    <property type="match status" value="1"/>
</dbReference>
<sequence length="295" mass="32308">MATYSGIYRLKNVGTGYYLTMTTAEPEQPVVCAQTQPGDKRSLWRITSAPDGAYKFKNEEHNLELQRPTKSVSIYGAPEGFAFYITGPENARKIRSKATRGTILQQEPGGKKKDQITSAVEDSAATHQQWIFEKVQDDPNPGPGPGPGPQPGPEPNPCTKPGKYVIRNVKSGTVVDLEKMIPGDNVKIFGFQGNGGENQKWDIQPSATSPHMTLLCVATTKYATHPTPNEGESLISSGQAQECFIIPADKGFYIGPVQKPGYVWTLRGGNTANETPILLSMNHGRDEQKWRFEAV</sequence>
<dbReference type="SUPFAM" id="SSF50370">
    <property type="entry name" value="Ricin B-like lectins"/>
    <property type="match status" value="2"/>
</dbReference>
<dbReference type="CDD" id="cd00161">
    <property type="entry name" value="beta-trefoil_Ricin-like"/>
    <property type="match status" value="1"/>
</dbReference>